<accession>A0A2A6CHU9</accession>
<evidence type="ECO:0000313" key="2">
    <source>
        <dbReference type="EnsemblMetazoa" id="PPA44760.1"/>
    </source>
</evidence>
<dbReference type="Proteomes" id="UP000005239">
    <property type="component" value="Unassembled WGS sequence"/>
</dbReference>
<proteinExistence type="predicted"/>
<reference evidence="2" key="2">
    <citation type="submission" date="2022-06" db="UniProtKB">
        <authorList>
            <consortium name="EnsemblMetazoa"/>
        </authorList>
    </citation>
    <scope>IDENTIFICATION</scope>
    <source>
        <strain evidence="2">PS312</strain>
    </source>
</reference>
<reference evidence="3" key="1">
    <citation type="journal article" date="2008" name="Nat. Genet.">
        <title>The Pristionchus pacificus genome provides a unique perspective on nematode lifestyle and parasitism.</title>
        <authorList>
            <person name="Dieterich C."/>
            <person name="Clifton S.W."/>
            <person name="Schuster L.N."/>
            <person name="Chinwalla A."/>
            <person name="Delehaunty K."/>
            <person name="Dinkelacker I."/>
            <person name="Fulton L."/>
            <person name="Fulton R."/>
            <person name="Godfrey J."/>
            <person name="Minx P."/>
            <person name="Mitreva M."/>
            <person name="Roeseler W."/>
            <person name="Tian H."/>
            <person name="Witte H."/>
            <person name="Yang S.P."/>
            <person name="Wilson R.K."/>
            <person name="Sommer R.J."/>
        </authorList>
    </citation>
    <scope>NUCLEOTIDE SEQUENCE [LARGE SCALE GENOMIC DNA]</scope>
    <source>
        <strain evidence="3">PS312</strain>
    </source>
</reference>
<dbReference type="EnsemblMetazoa" id="PPA44760.1">
    <property type="protein sequence ID" value="PPA44760.1"/>
    <property type="gene ID" value="WBGene00283129"/>
</dbReference>
<feature type="compositionally biased region" description="Basic and acidic residues" evidence="1">
    <location>
        <begin position="64"/>
        <end position="73"/>
    </location>
</feature>
<evidence type="ECO:0000256" key="1">
    <source>
        <dbReference type="SAM" id="MobiDB-lite"/>
    </source>
</evidence>
<dbReference type="AlphaFoldDB" id="A0A2A6CHU9"/>
<name>A0A2A6CHU9_PRIPA</name>
<gene>
    <name evidence="2" type="primary">WBGene00283129</name>
</gene>
<evidence type="ECO:0000313" key="3">
    <source>
        <dbReference type="Proteomes" id="UP000005239"/>
    </source>
</evidence>
<feature type="region of interest" description="Disordered" evidence="1">
    <location>
        <begin position="42"/>
        <end position="73"/>
    </location>
</feature>
<accession>A0A8R1V2C9</accession>
<protein>
    <submittedName>
        <fullName evidence="2">Uncharacterized protein</fullName>
    </submittedName>
</protein>
<organism evidence="2 3">
    <name type="scientific">Pristionchus pacificus</name>
    <name type="common">Parasitic nematode worm</name>
    <dbReference type="NCBI Taxonomy" id="54126"/>
    <lineage>
        <taxon>Eukaryota</taxon>
        <taxon>Metazoa</taxon>
        <taxon>Ecdysozoa</taxon>
        <taxon>Nematoda</taxon>
        <taxon>Chromadorea</taxon>
        <taxon>Rhabditida</taxon>
        <taxon>Rhabditina</taxon>
        <taxon>Diplogasteromorpha</taxon>
        <taxon>Diplogasteroidea</taxon>
        <taxon>Neodiplogasteridae</taxon>
        <taxon>Pristionchus</taxon>
    </lineage>
</organism>
<keyword evidence="3" id="KW-1185">Reference proteome</keyword>
<sequence length="73" mass="8181">MERVHFCGCWGAGGERVCEYEGLERRFQDFEVKPVGRKANDISGDDFRVQPVGRKGNMMSTAEGAKKDGQEKV</sequence>